<feature type="domain" description="C2H2-type" evidence="7">
    <location>
        <begin position="1224"/>
        <end position="1252"/>
    </location>
</feature>
<feature type="domain" description="C2H2-type" evidence="7">
    <location>
        <begin position="1291"/>
        <end position="1313"/>
    </location>
</feature>
<dbReference type="OrthoDB" id="7728048at2759"/>
<dbReference type="Pfam" id="PF12874">
    <property type="entry name" value="zf-met"/>
    <property type="match status" value="2"/>
</dbReference>
<keyword evidence="2" id="KW-0677">Repeat</keyword>
<name>A0A7R8UH12_HERIL</name>
<sequence>MDLMSSCNSRLHLGIKSEDEILSELIEGNHVSSHYTDTMSNDQMANCGHILISISGEYTVVCDACKGRFDTVESFSNHLKTVHWDYAVRRDGLAKTTNRKEPIVKRNNVKYQECIPGDISARRTSEPPESKESITNVRQNFITKVNPGKVTLQHPDHYSKSGRKPTLVITAEPKYDERRLFCITCDRQLTSRKHFSRHKYYHKQRFRRQGTHSIDCDNHEDMTIQVPVKDELDVGDYEIQDSAYNEGRIETSDNDDNAQRGQTDSNDTLKPHFRNHGVLSENAYSVDMMKGSTGATAVKLEVVNPDEEMALSGEGIPRSGFPSQGNVTSHELLENRKIPVKRSDINKLRFSCKLCSERFKSEFELRDHAVMHHGDDMPKSFRDDQTPHEPQLCQEQFQKPTDLHAHEGNNSNEGTHKCSKRPVPTSLSQGNSFACADCGKLFSKKSELTSHRKTHVIKTDHKCEKCGELFTERLGLRRHILDKHSEACDFQCRNCEKRFKSYFFLMTHIKYTSCGEKVGQENGFHSEMHKCEKCGKVFNTKTDLEKHMTEHSIDCLVQCSASGDQSGKRSSIFPEELGDEETYSCMVCDVKFIQDSDLQLHIKSHKLESSYETVQLKKDISEDPDMQPSKCLDATSVASDHLGDTSKSEEAPACEDSSLQSGAAPPCEDSSLQGTCQPKKTIVFTLEPEYDEENNFCITCNQRLSSKETFRYHKKKHRSHIRYWKLRKGLKLDNRRTRTVFSKNPIFDNKKNFCVTCNRKFASKPSFRSHKSQHRRLIREKTLKFCCELCPRRFGTDFGLREHVVAHHGDEIPKFLQDDPTYLECRFCFREFEEPTQCYQHEQSHAGEKKPYQCPLCPETFTTHLQRKIHKLIHRKSGWKPKEEVKFVFSENPKFDDVNHFCITCHRGFASRGSLGRHKGLHTKQIIERQGNLSKDTIRCNDDDVEDVKGDANNSLDSHYFSDNSSQTSYEKIQRKSTITTDTDKAEEVANGSFVRIEPTSPEDPDQTLKPNYSGSIVFKLEPHFDEENKFCITCNRQFDSNKAFRTHKDGHKAKIRKWKITNGILPKTTISCEFCCSQFRSEDGLRKHVVKHHGDKIPTSLRDDPTYLQCRFCFKEFEKPTERYEHEKSHAREEKRYQCPFCPKSFIDHFKRKIHESLHRENRWKPKVQVRMVFSESPKFDDKKRLCITCNHEFISKHSFNVHKRRHRMKIREKQGMLQKVTTYCELCSREFKSENGLRRHLVPNHGDKIPTFLKNDPTYLQCKFCFKQFEKPTERYQHEKSHPREERPYKCSLCPQSFTTLSNRKTHESLHREAIRKPKERRNFVFSENPKIDDKKRFCITCNSGFTSKSSLNNHKQKHRMRIREKQGNLPNSTVRCEFCPRQFRSEIGLREHIVPHHGDKIPSSLKDDPSYLQCRFCHSRFDRPTERHQHEKIHANEQKPYQCSTCSKSFGTGTERKTHEAIHKEDRPFRCSQCSCSYKIASSLSRHVRNAHSGIKPIIYGTFGEPDDSKSNLTSHKLTNTKDKDCELQSDKQPLELRTNCEKMQLETDGVASVVQ</sequence>
<protein>
    <recommendedName>
        <fullName evidence="7">C2H2-type domain-containing protein</fullName>
    </recommendedName>
</protein>
<dbReference type="PANTHER" id="PTHR24379:SF121">
    <property type="entry name" value="C2H2-TYPE DOMAIN-CONTAINING PROTEIN"/>
    <property type="match status" value="1"/>
</dbReference>
<feature type="region of interest" description="Disordered" evidence="6">
    <location>
        <begin position="243"/>
        <end position="273"/>
    </location>
</feature>
<keyword evidence="9" id="KW-1185">Reference proteome</keyword>
<feature type="domain" description="C2H2-type" evidence="7">
    <location>
        <begin position="490"/>
        <end position="518"/>
    </location>
</feature>
<gene>
    <name evidence="8" type="ORF">HERILL_LOCUS3617</name>
</gene>
<organism evidence="8 9">
    <name type="scientific">Hermetia illucens</name>
    <name type="common">Black soldier fly</name>
    <dbReference type="NCBI Taxonomy" id="343691"/>
    <lineage>
        <taxon>Eukaryota</taxon>
        <taxon>Metazoa</taxon>
        <taxon>Ecdysozoa</taxon>
        <taxon>Arthropoda</taxon>
        <taxon>Hexapoda</taxon>
        <taxon>Insecta</taxon>
        <taxon>Pterygota</taxon>
        <taxon>Neoptera</taxon>
        <taxon>Endopterygota</taxon>
        <taxon>Diptera</taxon>
        <taxon>Brachycera</taxon>
        <taxon>Stratiomyomorpha</taxon>
        <taxon>Stratiomyidae</taxon>
        <taxon>Hermetiinae</taxon>
        <taxon>Hermetia</taxon>
    </lineage>
</organism>
<dbReference type="FunFam" id="3.30.160.60:FF:000446">
    <property type="entry name" value="Zinc finger protein"/>
    <property type="match status" value="1"/>
</dbReference>
<feature type="domain" description="C2H2-type" evidence="7">
    <location>
        <begin position="1472"/>
        <end position="1500"/>
    </location>
</feature>
<dbReference type="InterPro" id="IPR036236">
    <property type="entry name" value="Znf_C2H2_sf"/>
</dbReference>
<feature type="region of interest" description="Disordered" evidence="6">
    <location>
        <begin position="640"/>
        <end position="673"/>
    </location>
</feature>
<dbReference type="InterPro" id="IPR013087">
    <property type="entry name" value="Znf_C2H2_type"/>
</dbReference>
<dbReference type="PROSITE" id="PS00028">
    <property type="entry name" value="ZINC_FINGER_C2H2_1"/>
    <property type="match status" value="26"/>
</dbReference>
<dbReference type="GO" id="GO:0008270">
    <property type="term" value="F:zinc ion binding"/>
    <property type="evidence" value="ECO:0007669"/>
    <property type="project" value="UniProtKB-KW"/>
</dbReference>
<dbReference type="InParanoid" id="A0A7R8UH12"/>
<feature type="domain" description="C2H2-type" evidence="7">
    <location>
        <begin position="785"/>
        <end position="812"/>
    </location>
</feature>
<dbReference type="EMBL" id="LR899010">
    <property type="protein sequence ID" value="CAD7080464.1"/>
    <property type="molecule type" value="Genomic_DNA"/>
</dbReference>
<dbReference type="SMART" id="SM00451">
    <property type="entry name" value="ZnF_U1"/>
    <property type="match status" value="7"/>
</dbReference>
<feature type="domain" description="C2H2-type" evidence="7">
    <location>
        <begin position="529"/>
        <end position="552"/>
    </location>
</feature>
<feature type="domain" description="C2H2-type" evidence="7">
    <location>
        <begin position="1415"/>
        <end position="1442"/>
    </location>
</feature>
<feature type="compositionally biased region" description="Polar residues" evidence="6">
    <location>
        <begin position="259"/>
        <end position="268"/>
    </location>
</feature>
<evidence type="ECO:0000256" key="2">
    <source>
        <dbReference type="ARBA" id="ARBA00022737"/>
    </source>
</evidence>
<dbReference type="Pfam" id="PF00096">
    <property type="entry name" value="zf-C2H2"/>
    <property type="match status" value="2"/>
</dbReference>
<evidence type="ECO:0000256" key="4">
    <source>
        <dbReference type="ARBA" id="ARBA00022833"/>
    </source>
</evidence>
<evidence type="ECO:0000259" key="7">
    <source>
        <dbReference type="PROSITE" id="PS50157"/>
    </source>
</evidence>
<evidence type="ECO:0000256" key="3">
    <source>
        <dbReference type="ARBA" id="ARBA00022771"/>
    </source>
</evidence>
<evidence type="ECO:0000256" key="5">
    <source>
        <dbReference type="PROSITE-ProRule" id="PRU00042"/>
    </source>
</evidence>
<dbReference type="SUPFAM" id="SSF57667">
    <property type="entry name" value="beta-beta-alpha zinc fingers"/>
    <property type="match status" value="7"/>
</dbReference>
<dbReference type="SMART" id="SM00355">
    <property type="entry name" value="ZnF_C2H2"/>
    <property type="match status" value="27"/>
</dbReference>
<dbReference type="InterPro" id="IPR003604">
    <property type="entry name" value="Matrin/U1-like-C_Znf_C2H2"/>
</dbReference>
<accession>A0A7R8UH12</accession>
<feature type="domain" description="C2H2-type" evidence="7">
    <location>
        <begin position="1377"/>
        <end position="1404"/>
    </location>
</feature>
<dbReference type="GO" id="GO:0005634">
    <property type="term" value="C:nucleus"/>
    <property type="evidence" value="ECO:0007669"/>
    <property type="project" value="UniProtKB-ARBA"/>
</dbReference>
<feature type="domain" description="C2H2-type" evidence="7">
    <location>
        <begin position="1109"/>
        <end position="1136"/>
    </location>
</feature>
<keyword evidence="4" id="KW-0862">Zinc</keyword>
<dbReference type="PANTHER" id="PTHR24379">
    <property type="entry name" value="KRAB AND ZINC FINGER DOMAIN-CONTAINING"/>
    <property type="match status" value="1"/>
</dbReference>
<feature type="domain" description="C2H2-type" evidence="7">
    <location>
        <begin position="1138"/>
        <end position="1165"/>
    </location>
</feature>
<feature type="domain" description="C2H2-type" evidence="7">
    <location>
        <begin position="1444"/>
        <end position="1471"/>
    </location>
</feature>
<evidence type="ECO:0000256" key="1">
    <source>
        <dbReference type="ARBA" id="ARBA00022723"/>
    </source>
</evidence>
<evidence type="ECO:0000313" key="9">
    <source>
        <dbReference type="Proteomes" id="UP000594454"/>
    </source>
</evidence>
<feature type="domain" description="C2H2-type" evidence="7">
    <location>
        <begin position="823"/>
        <end position="850"/>
    </location>
</feature>
<feature type="domain" description="C2H2-type" evidence="7">
    <location>
        <begin position="461"/>
        <end position="485"/>
    </location>
</feature>
<dbReference type="GO" id="GO:0003676">
    <property type="term" value="F:nucleic acid binding"/>
    <property type="evidence" value="ECO:0007669"/>
    <property type="project" value="InterPro"/>
</dbReference>
<feature type="domain" description="C2H2-type" evidence="7">
    <location>
        <begin position="1262"/>
        <end position="1289"/>
    </location>
</feature>
<evidence type="ECO:0000256" key="6">
    <source>
        <dbReference type="SAM" id="MobiDB-lite"/>
    </source>
</evidence>
<feature type="domain" description="C2H2-type" evidence="7">
    <location>
        <begin position="1339"/>
        <end position="1361"/>
    </location>
</feature>
<dbReference type="Gene3D" id="3.30.160.60">
    <property type="entry name" value="Classic Zinc Finger"/>
    <property type="match status" value="12"/>
</dbReference>
<proteinExistence type="predicted"/>
<feature type="domain" description="C2H2-type" evidence="7">
    <location>
        <begin position="583"/>
        <end position="610"/>
    </location>
</feature>
<evidence type="ECO:0000313" key="8">
    <source>
        <dbReference type="EMBL" id="CAD7080464.1"/>
    </source>
</evidence>
<feature type="domain" description="C2H2-type" evidence="7">
    <location>
        <begin position="350"/>
        <end position="377"/>
    </location>
</feature>
<feature type="domain" description="C2H2-type" evidence="7">
    <location>
        <begin position="433"/>
        <end position="460"/>
    </location>
</feature>
<keyword evidence="3 5" id="KW-0863">Zinc-finger</keyword>
<feature type="region of interest" description="Disordered" evidence="6">
    <location>
        <begin position="403"/>
        <end position="423"/>
    </location>
</feature>
<feature type="domain" description="C2H2-type" evidence="7">
    <location>
        <begin position="1071"/>
        <end position="1098"/>
    </location>
</feature>
<reference evidence="8 9" key="1">
    <citation type="submission" date="2020-11" db="EMBL/GenBank/DDBJ databases">
        <authorList>
            <person name="Wallbank WR R."/>
            <person name="Pardo Diaz C."/>
            <person name="Kozak K."/>
            <person name="Martin S."/>
            <person name="Jiggins C."/>
            <person name="Moest M."/>
            <person name="Warren A I."/>
            <person name="Generalovic N T."/>
            <person name="Byers J.R.P. K."/>
            <person name="Montejo-Kovacevich G."/>
            <person name="Yen C E."/>
        </authorList>
    </citation>
    <scope>NUCLEOTIDE SEQUENCE [LARGE SCALE GENOMIC DNA]</scope>
</reference>
<dbReference type="Proteomes" id="UP000594454">
    <property type="component" value="Chromosome 2"/>
</dbReference>
<keyword evidence="1" id="KW-0479">Metal-binding</keyword>
<dbReference type="PROSITE" id="PS50157">
    <property type="entry name" value="ZINC_FINGER_C2H2_2"/>
    <property type="match status" value="20"/>
</dbReference>
<feature type="domain" description="C2H2-type" evidence="7">
    <location>
        <begin position="900"/>
        <end position="927"/>
    </location>
</feature>
<feature type="compositionally biased region" description="Basic and acidic residues" evidence="6">
    <location>
        <begin position="641"/>
        <end position="650"/>
    </location>
</feature>